<proteinExistence type="predicted"/>
<accession>A0AAW0AKK2</accession>
<reference evidence="2 3" key="1">
    <citation type="journal article" date="2024" name="J Genomics">
        <title>Draft genome sequencing and assembly of Favolaschia claudopus CIRM-BRFM 2984 isolated from oak limbs.</title>
        <authorList>
            <person name="Navarro D."/>
            <person name="Drula E."/>
            <person name="Chaduli D."/>
            <person name="Cazenave R."/>
            <person name="Ahrendt S."/>
            <person name="Wang J."/>
            <person name="Lipzen A."/>
            <person name="Daum C."/>
            <person name="Barry K."/>
            <person name="Grigoriev I.V."/>
            <person name="Favel A."/>
            <person name="Rosso M.N."/>
            <person name="Martin F."/>
        </authorList>
    </citation>
    <scope>NUCLEOTIDE SEQUENCE [LARGE SCALE GENOMIC DNA]</scope>
    <source>
        <strain evidence="2 3">CIRM-BRFM 2984</strain>
    </source>
</reference>
<feature type="compositionally biased region" description="Polar residues" evidence="1">
    <location>
        <begin position="278"/>
        <end position="288"/>
    </location>
</feature>
<feature type="region of interest" description="Disordered" evidence="1">
    <location>
        <begin position="35"/>
        <end position="135"/>
    </location>
</feature>
<protein>
    <submittedName>
        <fullName evidence="2">Uncharacterized protein</fullName>
    </submittedName>
</protein>
<evidence type="ECO:0000313" key="3">
    <source>
        <dbReference type="Proteomes" id="UP001362999"/>
    </source>
</evidence>
<feature type="region of interest" description="Disordered" evidence="1">
    <location>
        <begin position="262"/>
        <end position="288"/>
    </location>
</feature>
<sequence>MLIHIPTITCADDHTLSISRTIPSRALIHRGFLKRHAREKTPHEQAKQGSPSRQPLYMCASAHPVQRRAANTGPSSNAGLCRVHSKHDMTSGRRNDRESRHLLNASTSSAHASRGPASAPSPKRRHARPSNRTRLYPAVVDGLPAWARKAFLGSPIATISGRRPTRHSGATSPLTELRDRDNPSIDGLEEQARCQILHRLSSDSTYPPHLRRHHSTLSSAALYTVHHIPSDIVLVHTRVREDDKRTNEAGAYKIQQKPSLESHFYPPSLFPPPPDSAISAQEGTQAAL</sequence>
<gene>
    <name evidence="2" type="ORF">R3P38DRAFT_3580703</name>
</gene>
<dbReference type="Proteomes" id="UP001362999">
    <property type="component" value="Unassembled WGS sequence"/>
</dbReference>
<dbReference type="AlphaFoldDB" id="A0AAW0AKK2"/>
<feature type="compositionally biased region" description="Basic and acidic residues" evidence="1">
    <location>
        <begin position="86"/>
        <end position="101"/>
    </location>
</feature>
<evidence type="ECO:0000256" key="1">
    <source>
        <dbReference type="SAM" id="MobiDB-lite"/>
    </source>
</evidence>
<keyword evidence="3" id="KW-1185">Reference proteome</keyword>
<evidence type="ECO:0000313" key="2">
    <source>
        <dbReference type="EMBL" id="KAK7013268.1"/>
    </source>
</evidence>
<feature type="compositionally biased region" description="Basic residues" evidence="1">
    <location>
        <begin position="122"/>
        <end position="131"/>
    </location>
</feature>
<organism evidence="2 3">
    <name type="scientific">Favolaschia claudopus</name>
    <dbReference type="NCBI Taxonomy" id="2862362"/>
    <lineage>
        <taxon>Eukaryota</taxon>
        <taxon>Fungi</taxon>
        <taxon>Dikarya</taxon>
        <taxon>Basidiomycota</taxon>
        <taxon>Agaricomycotina</taxon>
        <taxon>Agaricomycetes</taxon>
        <taxon>Agaricomycetidae</taxon>
        <taxon>Agaricales</taxon>
        <taxon>Marasmiineae</taxon>
        <taxon>Mycenaceae</taxon>
        <taxon>Favolaschia</taxon>
    </lineage>
</organism>
<dbReference type="EMBL" id="JAWWNJ010000060">
    <property type="protein sequence ID" value="KAK7013268.1"/>
    <property type="molecule type" value="Genomic_DNA"/>
</dbReference>
<comment type="caution">
    <text evidence="2">The sequence shown here is derived from an EMBL/GenBank/DDBJ whole genome shotgun (WGS) entry which is preliminary data.</text>
</comment>
<feature type="region of interest" description="Disordered" evidence="1">
    <location>
        <begin position="162"/>
        <end position="183"/>
    </location>
</feature>
<name>A0AAW0AKK2_9AGAR</name>